<dbReference type="GO" id="GO:0016491">
    <property type="term" value="F:oxidoreductase activity"/>
    <property type="evidence" value="ECO:0007669"/>
    <property type="project" value="UniProtKB-KW"/>
</dbReference>
<dbReference type="InterPro" id="IPR048666">
    <property type="entry name" value="RedAm-like_C"/>
</dbReference>
<dbReference type="SUPFAM" id="SSF51735">
    <property type="entry name" value="NAD(P)-binding Rossmann-fold domains"/>
    <property type="match status" value="1"/>
</dbReference>
<dbReference type="Pfam" id="PF03446">
    <property type="entry name" value="NAD_binding_2"/>
    <property type="match status" value="1"/>
</dbReference>
<dbReference type="PANTHER" id="PTHR43580">
    <property type="entry name" value="OXIDOREDUCTASE GLYR1-RELATED"/>
    <property type="match status" value="1"/>
</dbReference>
<keyword evidence="3" id="KW-0732">Signal</keyword>
<dbReference type="Gene3D" id="1.10.1040.10">
    <property type="entry name" value="N-(1-d-carboxylethyl)-l-norvaline Dehydrogenase, domain 2"/>
    <property type="match status" value="1"/>
</dbReference>
<evidence type="ECO:0000313" key="6">
    <source>
        <dbReference type="EMBL" id="MFB4194053.1"/>
    </source>
</evidence>
<feature type="signal peptide" evidence="3">
    <location>
        <begin position="1"/>
        <end position="21"/>
    </location>
</feature>
<sequence length="290" mass="29699">MTGRPATVTVLGLGGMGSALARAFLAAGHTVTVWNRTPARAEPLAERGAVAAATVEEAVTASELIVVCVVDYPASDAFLHPVADALRGRTLVNLTSDTPERAAAAAAWAAGHGIAYLDGAIMVPIPVIGGPGGFVIYSGSPQAYETHAPTLAALGGKGRYLGEDPAGAALYDLAMLGFFYSSMAGLMYAFALAGTNGDRAVDFVPYAAEMVHIMPDLIAGAAEEIDARHYPGDLGDLAMESVGIGHIVEAGRARGLDTGVLDAVKALTDRAVTEGHGGDGFARVLELLKR</sequence>
<reference evidence="6 7" key="1">
    <citation type="submission" date="2024-09" db="EMBL/GenBank/DDBJ databases">
        <title>Draft genome sequence of multifaceted antimicrobials producing Streptomyces sp. strain FH1.</title>
        <authorList>
            <person name="Hassan F."/>
            <person name="Ali H."/>
            <person name="Hassan N."/>
            <person name="Nawaz A."/>
        </authorList>
    </citation>
    <scope>NUCLEOTIDE SEQUENCE [LARGE SCALE GENOMIC DNA]</scope>
    <source>
        <strain evidence="6 7">FH1</strain>
    </source>
</reference>
<feature type="domain" description="6-phosphogluconate dehydrogenase NADP-binding" evidence="4">
    <location>
        <begin position="8"/>
        <end position="160"/>
    </location>
</feature>
<comment type="similarity">
    <text evidence="1">Belongs to the HIBADH-related family.</text>
</comment>
<dbReference type="InterPro" id="IPR013328">
    <property type="entry name" value="6PGD_dom2"/>
</dbReference>
<dbReference type="InterPro" id="IPR015815">
    <property type="entry name" value="HIBADH-related"/>
</dbReference>
<evidence type="ECO:0000256" key="2">
    <source>
        <dbReference type="ARBA" id="ARBA00023002"/>
    </source>
</evidence>
<dbReference type="PIRSF" id="PIRSF000103">
    <property type="entry name" value="HIBADH"/>
    <property type="match status" value="1"/>
</dbReference>
<dbReference type="InterPro" id="IPR006115">
    <property type="entry name" value="6PGDH_NADP-bd"/>
</dbReference>
<accession>A0ABV4ZIV7</accession>
<evidence type="ECO:0000256" key="1">
    <source>
        <dbReference type="ARBA" id="ARBA00009080"/>
    </source>
</evidence>
<organism evidence="6 7">
    <name type="scientific">Streptomyces carpaticus</name>
    <dbReference type="NCBI Taxonomy" id="285558"/>
    <lineage>
        <taxon>Bacteria</taxon>
        <taxon>Bacillati</taxon>
        <taxon>Actinomycetota</taxon>
        <taxon>Actinomycetes</taxon>
        <taxon>Kitasatosporales</taxon>
        <taxon>Streptomycetaceae</taxon>
        <taxon>Streptomyces</taxon>
    </lineage>
</organism>
<dbReference type="Proteomes" id="UP001577267">
    <property type="component" value="Unassembled WGS sequence"/>
</dbReference>
<dbReference type="EC" id="1.1.-.-" evidence="6"/>
<proteinExistence type="inferred from homology"/>
<comment type="caution">
    <text evidence="6">The sequence shown here is derived from an EMBL/GenBank/DDBJ whole genome shotgun (WGS) entry which is preliminary data.</text>
</comment>
<dbReference type="Gene3D" id="3.40.50.720">
    <property type="entry name" value="NAD(P)-binding Rossmann-like Domain"/>
    <property type="match status" value="1"/>
</dbReference>
<dbReference type="PANTHER" id="PTHR43580:SF2">
    <property type="entry name" value="CYTOKINE-LIKE NUCLEAR FACTOR N-PAC"/>
    <property type="match status" value="1"/>
</dbReference>
<feature type="domain" description="NADPH-dependent reductive aminase-like C-terminal" evidence="5">
    <location>
        <begin position="164"/>
        <end position="290"/>
    </location>
</feature>
<protein>
    <submittedName>
        <fullName evidence="6">NAD(P)-dependent oxidoreductase</fullName>
        <ecNumber evidence="6">1.1.-.-</ecNumber>
    </submittedName>
</protein>
<name>A0ABV4ZIV7_9ACTN</name>
<evidence type="ECO:0000259" key="5">
    <source>
        <dbReference type="Pfam" id="PF21761"/>
    </source>
</evidence>
<keyword evidence="7" id="KW-1185">Reference proteome</keyword>
<feature type="chain" id="PRO_5046633238" evidence="3">
    <location>
        <begin position="22"/>
        <end position="290"/>
    </location>
</feature>
<dbReference type="InterPro" id="IPR051265">
    <property type="entry name" value="HIBADH-related_NP60_sf"/>
</dbReference>
<dbReference type="Pfam" id="PF21761">
    <property type="entry name" value="RedAm-like_C"/>
    <property type="match status" value="1"/>
</dbReference>
<evidence type="ECO:0000256" key="3">
    <source>
        <dbReference type="SAM" id="SignalP"/>
    </source>
</evidence>
<dbReference type="RefSeq" id="WP_375062078.1">
    <property type="nucleotide sequence ID" value="NZ_JBHGBT010000004.1"/>
</dbReference>
<gene>
    <name evidence="6" type="ORF">ACE11A_06760</name>
</gene>
<evidence type="ECO:0000313" key="7">
    <source>
        <dbReference type="Proteomes" id="UP001577267"/>
    </source>
</evidence>
<evidence type="ECO:0000259" key="4">
    <source>
        <dbReference type="Pfam" id="PF03446"/>
    </source>
</evidence>
<dbReference type="InterPro" id="IPR036291">
    <property type="entry name" value="NAD(P)-bd_dom_sf"/>
</dbReference>
<keyword evidence="2 6" id="KW-0560">Oxidoreductase</keyword>
<dbReference type="EMBL" id="JBHGBT010000004">
    <property type="protein sequence ID" value="MFB4194053.1"/>
    <property type="molecule type" value="Genomic_DNA"/>
</dbReference>